<evidence type="ECO:0000313" key="3">
    <source>
        <dbReference type="EMBL" id="MDP9798955.1"/>
    </source>
</evidence>
<feature type="compositionally biased region" description="Basic residues" evidence="1">
    <location>
        <begin position="97"/>
        <end position="106"/>
    </location>
</feature>
<evidence type="ECO:0000256" key="1">
    <source>
        <dbReference type="SAM" id="MobiDB-lite"/>
    </source>
</evidence>
<sequence>MLTYAGVVMDPDDATPVSRAAVVGYTLLGLVLFGWFLHGLFIERQGFVDSMGESLGSAVTALVIVSVVASFRASGRRSAPPARAPSDVVSPKAKGAPSRKRRRRALTKAEPPP</sequence>
<dbReference type="Proteomes" id="UP001240984">
    <property type="component" value="Unassembled WGS sequence"/>
</dbReference>
<dbReference type="RefSeq" id="WP_306837232.1">
    <property type="nucleotide sequence ID" value="NZ_JAUSRA010000001.1"/>
</dbReference>
<reference evidence="3 4" key="1">
    <citation type="submission" date="2023-07" db="EMBL/GenBank/DDBJ databases">
        <title>Sequencing the genomes of 1000 actinobacteria strains.</title>
        <authorList>
            <person name="Klenk H.-P."/>
        </authorList>
    </citation>
    <scope>NUCLEOTIDE SEQUENCE [LARGE SCALE GENOMIC DNA]</scope>
    <source>
        <strain evidence="3 4">DSM 44710</strain>
    </source>
</reference>
<feature type="transmembrane region" description="Helical" evidence="2">
    <location>
        <begin position="20"/>
        <end position="42"/>
    </location>
</feature>
<organism evidence="3 4">
    <name type="scientific">Catenuloplanes nepalensis</name>
    <dbReference type="NCBI Taxonomy" id="587533"/>
    <lineage>
        <taxon>Bacteria</taxon>
        <taxon>Bacillati</taxon>
        <taxon>Actinomycetota</taxon>
        <taxon>Actinomycetes</taxon>
        <taxon>Micromonosporales</taxon>
        <taxon>Micromonosporaceae</taxon>
        <taxon>Catenuloplanes</taxon>
    </lineage>
</organism>
<keyword evidence="2" id="KW-1133">Transmembrane helix</keyword>
<name>A0ABT9N5G6_9ACTN</name>
<proteinExistence type="predicted"/>
<comment type="caution">
    <text evidence="3">The sequence shown here is derived from an EMBL/GenBank/DDBJ whole genome shotgun (WGS) entry which is preliminary data.</text>
</comment>
<feature type="compositionally biased region" description="Low complexity" evidence="1">
    <location>
        <begin position="75"/>
        <end position="91"/>
    </location>
</feature>
<accession>A0ABT9N5G6</accession>
<feature type="region of interest" description="Disordered" evidence="1">
    <location>
        <begin position="75"/>
        <end position="113"/>
    </location>
</feature>
<evidence type="ECO:0000256" key="2">
    <source>
        <dbReference type="SAM" id="Phobius"/>
    </source>
</evidence>
<dbReference type="EMBL" id="JAUSRA010000001">
    <property type="protein sequence ID" value="MDP9798955.1"/>
    <property type="molecule type" value="Genomic_DNA"/>
</dbReference>
<protein>
    <submittedName>
        <fullName evidence="3">Uncharacterized protein</fullName>
    </submittedName>
</protein>
<keyword evidence="2" id="KW-0812">Transmembrane</keyword>
<keyword evidence="2" id="KW-0472">Membrane</keyword>
<evidence type="ECO:0000313" key="4">
    <source>
        <dbReference type="Proteomes" id="UP001240984"/>
    </source>
</evidence>
<keyword evidence="4" id="KW-1185">Reference proteome</keyword>
<gene>
    <name evidence="3" type="ORF">J2S43_007467</name>
</gene>